<dbReference type="Proteomes" id="UP000051529">
    <property type="component" value="Unassembled WGS sequence"/>
</dbReference>
<gene>
    <name evidence="11" type="ORF">IV44_GL000189</name>
</gene>
<reference evidence="11 12" key="1">
    <citation type="journal article" date="2015" name="Genome Announc.">
        <title>Expanding the biotechnology potential of lactobacilli through comparative genomics of 213 strains and associated genera.</title>
        <authorList>
            <person name="Sun Z."/>
            <person name="Harris H.M."/>
            <person name="McCann A."/>
            <person name="Guo C."/>
            <person name="Argimon S."/>
            <person name="Zhang W."/>
            <person name="Yang X."/>
            <person name="Jeffery I.B."/>
            <person name="Cooney J.C."/>
            <person name="Kagawa T.F."/>
            <person name="Liu W."/>
            <person name="Song Y."/>
            <person name="Salvetti E."/>
            <person name="Wrobel A."/>
            <person name="Rasinkangas P."/>
            <person name="Parkhill J."/>
            <person name="Rea M.C."/>
            <person name="O'Sullivan O."/>
            <person name="Ritari J."/>
            <person name="Douillard F.P."/>
            <person name="Paul Ross R."/>
            <person name="Yang R."/>
            <person name="Briner A.E."/>
            <person name="Felis G.E."/>
            <person name="de Vos W.M."/>
            <person name="Barrangou R."/>
            <person name="Klaenhammer T.R."/>
            <person name="Caufield P.W."/>
            <person name="Cui Y."/>
            <person name="Zhang H."/>
            <person name="O'Toole P.W."/>
        </authorList>
    </citation>
    <scope>NUCLEOTIDE SEQUENCE [LARGE SCALE GENOMIC DNA]</scope>
    <source>
        <strain evidence="11 12">DSM 16698</strain>
    </source>
</reference>
<keyword evidence="9" id="KW-0812">Transmembrane</keyword>
<evidence type="ECO:0000256" key="2">
    <source>
        <dbReference type="ARBA" id="ARBA00001946"/>
    </source>
</evidence>
<dbReference type="SUPFAM" id="SSF56219">
    <property type="entry name" value="DNase I-like"/>
    <property type="match status" value="1"/>
</dbReference>
<dbReference type="InterPro" id="IPR051547">
    <property type="entry name" value="TDP2-like"/>
</dbReference>
<keyword evidence="7" id="KW-0460">Magnesium</keyword>
<evidence type="ECO:0000256" key="3">
    <source>
        <dbReference type="ARBA" id="ARBA00022722"/>
    </source>
</evidence>
<keyword evidence="5" id="KW-0227">DNA damage</keyword>
<dbReference type="GO" id="GO:0016787">
    <property type="term" value="F:hydrolase activity"/>
    <property type="evidence" value="ECO:0007669"/>
    <property type="project" value="UniProtKB-KW"/>
</dbReference>
<keyword evidence="6" id="KW-0378">Hydrolase</keyword>
<evidence type="ECO:0000256" key="9">
    <source>
        <dbReference type="SAM" id="Phobius"/>
    </source>
</evidence>
<keyword evidence="8" id="KW-0234">DNA repair</keyword>
<dbReference type="GO" id="GO:0006281">
    <property type="term" value="P:DNA repair"/>
    <property type="evidence" value="ECO:0007669"/>
    <property type="project" value="UniProtKB-KW"/>
</dbReference>
<evidence type="ECO:0000256" key="6">
    <source>
        <dbReference type="ARBA" id="ARBA00022801"/>
    </source>
</evidence>
<keyword evidence="4" id="KW-0479">Metal-binding</keyword>
<evidence type="ECO:0000256" key="1">
    <source>
        <dbReference type="ARBA" id="ARBA00001936"/>
    </source>
</evidence>
<dbReference type="Gene3D" id="3.60.10.10">
    <property type="entry name" value="Endonuclease/exonuclease/phosphatase"/>
    <property type="match status" value="1"/>
</dbReference>
<dbReference type="PANTHER" id="PTHR15822:SF4">
    <property type="entry name" value="TYROSYL-DNA PHOSPHODIESTERASE 2"/>
    <property type="match status" value="1"/>
</dbReference>
<dbReference type="GO" id="GO:0004518">
    <property type="term" value="F:nuclease activity"/>
    <property type="evidence" value="ECO:0007669"/>
    <property type="project" value="UniProtKB-KW"/>
</dbReference>
<dbReference type="PANTHER" id="PTHR15822">
    <property type="entry name" value="TRAF AND TNF RECEPTOR-ASSOCIATED PROTEIN"/>
    <property type="match status" value="1"/>
</dbReference>
<dbReference type="EMBL" id="JQBQ01000011">
    <property type="protein sequence ID" value="KRN92320.1"/>
    <property type="molecule type" value="Genomic_DNA"/>
</dbReference>
<evidence type="ECO:0000256" key="4">
    <source>
        <dbReference type="ARBA" id="ARBA00022723"/>
    </source>
</evidence>
<comment type="cofactor">
    <cofactor evidence="1">
        <name>Mn(2+)</name>
        <dbReference type="ChEBI" id="CHEBI:29035"/>
    </cofactor>
</comment>
<evidence type="ECO:0000259" key="10">
    <source>
        <dbReference type="Pfam" id="PF03372"/>
    </source>
</evidence>
<keyword evidence="3" id="KW-0540">Nuclease</keyword>
<evidence type="ECO:0000256" key="5">
    <source>
        <dbReference type="ARBA" id="ARBA00022763"/>
    </source>
</evidence>
<feature type="transmembrane region" description="Helical" evidence="9">
    <location>
        <begin position="7"/>
        <end position="28"/>
    </location>
</feature>
<accession>A0A0R2KSA3</accession>
<sequence>MKILKRIGIGLLSLIGILLVVIIGYVGYMQMHYYRIPDNRKLSIKNNQSKQLSLHHLYSIITYNVGFGAYNHNFDFFMDKGELKNGTKTQGTRGTAFSKQSVLASTDGVIKTMKKQNPDFMLFQEIDTHSTRSHYVNQVNLVEHAFKNYDHVFANNFHSAYLAWPLYDPHGSVQSGLLSMSKYHMQSAVRRKYPVSSAFISKFTDLDRCFTVMHYPIKGGKELIVINSHMSAYDKGGKMRKAQMKILSKVIEAEYKAGNYVIVGGDFNHALGRDMLTHFDHQEKIPSWVSVLDQKMLPKDFIMVKATNRERVATVRSTDMKYRPKVNYQTVGDGFIISKNIKAKATDINTDYRYADHNPVRLGFSLK</sequence>
<proteinExistence type="predicted"/>
<evidence type="ECO:0000256" key="8">
    <source>
        <dbReference type="ARBA" id="ARBA00023204"/>
    </source>
</evidence>
<dbReference type="InterPro" id="IPR005135">
    <property type="entry name" value="Endo/exonuclease/phosphatase"/>
</dbReference>
<keyword evidence="9" id="KW-0472">Membrane</keyword>
<dbReference type="RefSeq" id="WP_013436894.1">
    <property type="nucleotide sequence ID" value="NZ_JQBQ01000011.1"/>
</dbReference>
<feature type="domain" description="Endonuclease/exonuclease/phosphatase" evidence="10">
    <location>
        <begin position="62"/>
        <end position="283"/>
    </location>
</feature>
<comment type="cofactor">
    <cofactor evidence="2">
        <name>Mg(2+)</name>
        <dbReference type="ChEBI" id="CHEBI:18420"/>
    </cofactor>
</comment>
<dbReference type="PATRIC" id="fig|695563.3.peg.197"/>
<protein>
    <recommendedName>
        <fullName evidence="10">Endonuclease/exonuclease/phosphatase domain-containing protein</fullName>
    </recommendedName>
</protein>
<evidence type="ECO:0000313" key="11">
    <source>
        <dbReference type="EMBL" id="KRN92320.1"/>
    </source>
</evidence>
<evidence type="ECO:0000256" key="7">
    <source>
        <dbReference type="ARBA" id="ARBA00022842"/>
    </source>
</evidence>
<dbReference type="GO" id="GO:0046872">
    <property type="term" value="F:metal ion binding"/>
    <property type="evidence" value="ECO:0007669"/>
    <property type="project" value="UniProtKB-KW"/>
</dbReference>
<dbReference type="InterPro" id="IPR036691">
    <property type="entry name" value="Endo/exonu/phosph_ase_sf"/>
</dbReference>
<dbReference type="AlphaFoldDB" id="A0A0R2KSA3"/>
<comment type="caution">
    <text evidence="11">The sequence shown here is derived from an EMBL/GenBank/DDBJ whole genome shotgun (WGS) entry which is preliminary data.</text>
</comment>
<dbReference type="Pfam" id="PF03372">
    <property type="entry name" value="Exo_endo_phos"/>
    <property type="match status" value="1"/>
</dbReference>
<organism evidence="11 12">
    <name type="scientific">Lactobacillus amylovorus subsp. animalium DSM 16698</name>
    <dbReference type="NCBI Taxonomy" id="695563"/>
    <lineage>
        <taxon>Bacteria</taxon>
        <taxon>Bacillati</taxon>
        <taxon>Bacillota</taxon>
        <taxon>Bacilli</taxon>
        <taxon>Lactobacillales</taxon>
        <taxon>Lactobacillaceae</taxon>
        <taxon>Lactobacillus</taxon>
        <taxon>Lactobacillus amylovorus subsp. animalium</taxon>
    </lineage>
</organism>
<keyword evidence="9" id="KW-1133">Transmembrane helix</keyword>
<name>A0A0R2KSA3_LACAM</name>
<evidence type="ECO:0000313" key="12">
    <source>
        <dbReference type="Proteomes" id="UP000051529"/>
    </source>
</evidence>